<dbReference type="Proteomes" id="UP000265427">
    <property type="component" value="Unassembled WGS sequence"/>
</dbReference>
<evidence type="ECO:0000313" key="1">
    <source>
        <dbReference type="EMBL" id="RHX99206.1"/>
    </source>
</evidence>
<dbReference type="EMBL" id="QUSZ01009356">
    <property type="protein sequence ID" value="RHX99206.1"/>
    <property type="molecule type" value="Genomic_DNA"/>
</dbReference>
<gene>
    <name evidence="1" type="ORF">DYB36_013930</name>
</gene>
<dbReference type="AlphaFoldDB" id="A0A397A059"/>
<organism evidence="1 2">
    <name type="scientific">Aphanomyces astaci</name>
    <name type="common">Crayfish plague agent</name>
    <dbReference type="NCBI Taxonomy" id="112090"/>
    <lineage>
        <taxon>Eukaryota</taxon>
        <taxon>Sar</taxon>
        <taxon>Stramenopiles</taxon>
        <taxon>Oomycota</taxon>
        <taxon>Saprolegniomycetes</taxon>
        <taxon>Saprolegniales</taxon>
        <taxon>Verrucalvaceae</taxon>
        <taxon>Aphanomyces</taxon>
    </lineage>
</organism>
<accession>A0A397A059</accession>
<proteinExistence type="predicted"/>
<protein>
    <submittedName>
        <fullName evidence="1">Uncharacterized protein</fullName>
    </submittedName>
</protein>
<comment type="caution">
    <text evidence="1">The sequence shown here is derived from an EMBL/GenBank/DDBJ whole genome shotgun (WGS) entry which is preliminary data.</text>
</comment>
<evidence type="ECO:0000313" key="2">
    <source>
        <dbReference type="Proteomes" id="UP000265427"/>
    </source>
</evidence>
<name>A0A397A059_APHAT</name>
<reference evidence="1 2" key="1">
    <citation type="submission" date="2018-08" db="EMBL/GenBank/DDBJ databases">
        <title>Aphanomyces genome sequencing and annotation.</title>
        <authorList>
            <person name="Minardi D."/>
            <person name="Oidtmann B."/>
            <person name="Van Der Giezen M."/>
            <person name="Studholme D.J."/>
        </authorList>
    </citation>
    <scope>NUCLEOTIDE SEQUENCE [LARGE SCALE GENOMIC DNA]</scope>
    <source>
        <strain evidence="1 2">Kv</strain>
    </source>
</reference>
<dbReference type="VEuPathDB" id="FungiDB:H257_09260"/>
<sequence>MDIRWDFELQDEMVSTVACAVAFHWALPRPARASDIEKHVIAGRYLVHA</sequence>